<feature type="transmembrane region" description="Helical" evidence="8">
    <location>
        <begin position="148"/>
        <end position="166"/>
    </location>
</feature>
<dbReference type="OrthoDB" id="1856718at2759"/>
<feature type="transmembrane region" description="Helical" evidence="8">
    <location>
        <begin position="386"/>
        <end position="410"/>
    </location>
</feature>
<dbReference type="PRINTS" id="PR01130">
    <property type="entry name" value="DERENTRNSPRT"/>
</dbReference>
<keyword evidence="3" id="KW-0813">Transport</keyword>
<keyword evidence="10" id="KW-1185">Reference proteome</keyword>
<feature type="region of interest" description="Disordered" evidence="7">
    <location>
        <begin position="1"/>
        <end position="24"/>
    </location>
</feature>
<comment type="subcellular location">
    <subcellularLocation>
        <location evidence="1">Membrane</location>
        <topology evidence="1">Multi-pass membrane protein</topology>
    </subcellularLocation>
</comment>
<dbReference type="EMBL" id="CADEPM010000010">
    <property type="protein sequence ID" value="CAB3410163.1"/>
    <property type="molecule type" value="Genomic_DNA"/>
</dbReference>
<feature type="transmembrane region" description="Helical" evidence="8">
    <location>
        <begin position="356"/>
        <end position="374"/>
    </location>
</feature>
<feature type="transmembrane region" description="Helical" evidence="8">
    <location>
        <begin position="123"/>
        <end position="142"/>
    </location>
</feature>
<keyword evidence="5 8" id="KW-1133">Transmembrane helix</keyword>
<dbReference type="Gene3D" id="1.20.1250.20">
    <property type="entry name" value="MFS general substrate transporter like domains"/>
    <property type="match status" value="1"/>
</dbReference>
<evidence type="ECO:0000313" key="9">
    <source>
        <dbReference type="EMBL" id="CAB3410163.1"/>
    </source>
</evidence>
<feature type="compositionally biased region" description="Basic and acidic residues" evidence="7">
    <location>
        <begin position="10"/>
        <end position="21"/>
    </location>
</feature>
<evidence type="ECO:0000256" key="3">
    <source>
        <dbReference type="ARBA" id="ARBA00022448"/>
    </source>
</evidence>
<keyword evidence="4 8" id="KW-0812">Transmembrane</keyword>
<dbReference type="Proteomes" id="UP000494206">
    <property type="component" value="Unassembled WGS sequence"/>
</dbReference>
<evidence type="ECO:0000256" key="7">
    <source>
        <dbReference type="SAM" id="MobiDB-lite"/>
    </source>
</evidence>
<dbReference type="GO" id="GO:0005337">
    <property type="term" value="F:nucleoside transmembrane transporter activity"/>
    <property type="evidence" value="ECO:0007669"/>
    <property type="project" value="InterPro"/>
</dbReference>
<evidence type="ECO:0000256" key="1">
    <source>
        <dbReference type="ARBA" id="ARBA00004141"/>
    </source>
</evidence>
<evidence type="ECO:0000256" key="6">
    <source>
        <dbReference type="ARBA" id="ARBA00023136"/>
    </source>
</evidence>
<feature type="transmembrane region" description="Helical" evidence="8">
    <location>
        <begin position="187"/>
        <end position="206"/>
    </location>
</feature>
<feature type="transmembrane region" description="Helical" evidence="8">
    <location>
        <begin position="218"/>
        <end position="239"/>
    </location>
</feature>
<protein>
    <submittedName>
        <fullName evidence="9">Uncharacterized protein</fullName>
    </submittedName>
</protein>
<feature type="transmembrane region" description="Helical" evidence="8">
    <location>
        <begin position="324"/>
        <end position="344"/>
    </location>
</feature>
<dbReference type="GO" id="GO:0005886">
    <property type="term" value="C:plasma membrane"/>
    <property type="evidence" value="ECO:0007669"/>
    <property type="project" value="TreeGrafter"/>
</dbReference>
<dbReference type="Pfam" id="PF01733">
    <property type="entry name" value="Nucleoside_tran"/>
    <property type="match status" value="1"/>
</dbReference>
<dbReference type="SUPFAM" id="SSF103473">
    <property type="entry name" value="MFS general substrate transporter"/>
    <property type="match status" value="1"/>
</dbReference>
<comment type="similarity">
    <text evidence="2">Belongs to the SLC29A/ENT transporter (TC 2.A.57) family.</text>
</comment>
<evidence type="ECO:0000256" key="5">
    <source>
        <dbReference type="ARBA" id="ARBA00022989"/>
    </source>
</evidence>
<dbReference type="InterPro" id="IPR036259">
    <property type="entry name" value="MFS_trans_sf"/>
</dbReference>
<accession>A0A8S1FAP8</accession>
<proteinExistence type="inferred from homology"/>
<organism evidence="9 10">
    <name type="scientific">Caenorhabditis bovis</name>
    <dbReference type="NCBI Taxonomy" id="2654633"/>
    <lineage>
        <taxon>Eukaryota</taxon>
        <taxon>Metazoa</taxon>
        <taxon>Ecdysozoa</taxon>
        <taxon>Nematoda</taxon>
        <taxon>Chromadorea</taxon>
        <taxon>Rhabditida</taxon>
        <taxon>Rhabditina</taxon>
        <taxon>Rhabditomorpha</taxon>
        <taxon>Rhabditoidea</taxon>
        <taxon>Rhabditidae</taxon>
        <taxon>Peloderinae</taxon>
        <taxon>Caenorhabditis</taxon>
    </lineage>
</organism>
<evidence type="ECO:0000256" key="4">
    <source>
        <dbReference type="ARBA" id="ARBA00022692"/>
    </source>
</evidence>
<name>A0A8S1FAP8_9PELO</name>
<dbReference type="PANTHER" id="PTHR10332">
    <property type="entry name" value="EQUILIBRATIVE NUCLEOSIDE TRANSPORTER"/>
    <property type="match status" value="1"/>
</dbReference>
<dbReference type="AlphaFoldDB" id="A0A8S1FAP8"/>
<reference evidence="9 10" key="1">
    <citation type="submission" date="2020-04" db="EMBL/GenBank/DDBJ databases">
        <authorList>
            <person name="Laetsch R D."/>
            <person name="Stevens L."/>
            <person name="Kumar S."/>
            <person name="Blaxter L. M."/>
        </authorList>
    </citation>
    <scope>NUCLEOTIDE SEQUENCE [LARGE SCALE GENOMIC DNA]</scope>
</reference>
<evidence type="ECO:0000313" key="10">
    <source>
        <dbReference type="Proteomes" id="UP000494206"/>
    </source>
</evidence>
<keyword evidence="6 8" id="KW-0472">Membrane</keyword>
<feature type="transmembrane region" description="Helical" evidence="8">
    <location>
        <begin position="422"/>
        <end position="448"/>
    </location>
</feature>
<sequence length="450" mass="50113">MAAKATELQPLHEADKEKGEVDAAEEVAPEDEKNIVFLIILLHGIGTLMPWNMLINISYDYYENYKMLSNATINLQTGSVTGTPNSFSSNFQNYQTIAAQVPNLLLNFINIFVVVKGGLVKRITASLTVVAIAVISTMSFIYVDTSSWLTGFFALTIVTIIILNGANGVYQNSIFGLASDFPFKYTNAVIIGNNLCGTFVTLLSMATKAFTNNVLDRAFAYFSISLITLALCFGSFFLLKTRPFYRYHTTRAARQRSKNESTSEKRGASYYIETFRQAFPALLNVFLVFFVTLSIFPGIMMYIQDAPHGEKYNFPLPEKYFMDITTFLSFNVFAFIGSLVAGKFQYPGPNKLWIPVYLRLLYIPFFAMCNFLPATRTFPVWFPSTWLYVIVGATMSFGSGYFSGLAMMYAPRSVDPSRAQTAGMMAGFSLILGIVVGLLFTIVVKAIITA</sequence>
<comment type="caution">
    <text evidence="9">The sequence shown here is derived from an EMBL/GenBank/DDBJ whole genome shotgun (WGS) entry which is preliminary data.</text>
</comment>
<feature type="transmembrane region" description="Helical" evidence="8">
    <location>
        <begin position="35"/>
        <end position="59"/>
    </location>
</feature>
<evidence type="ECO:0000256" key="2">
    <source>
        <dbReference type="ARBA" id="ARBA00007965"/>
    </source>
</evidence>
<evidence type="ECO:0000256" key="8">
    <source>
        <dbReference type="SAM" id="Phobius"/>
    </source>
</evidence>
<dbReference type="PANTHER" id="PTHR10332:SF80">
    <property type="entry name" value="EQUILIBRATIVE NUCLEOSIDE TRANSPORTER 2, ISOFORM A"/>
    <property type="match status" value="1"/>
</dbReference>
<feature type="transmembrane region" description="Helical" evidence="8">
    <location>
        <begin position="281"/>
        <end position="304"/>
    </location>
</feature>
<dbReference type="InterPro" id="IPR002259">
    <property type="entry name" value="Eqnu_transpt"/>
</dbReference>
<gene>
    <name evidence="9" type="ORF">CBOVIS_LOCUS11722</name>
</gene>